<dbReference type="InterPro" id="IPR001041">
    <property type="entry name" value="2Fe-2S_ferredoxin-type"/>
</dbReference>
<reference evidence="3 6" key="3">
    <citation type="submission" date="2020-07" db="EMBL/GenBank/DDBJ databases">
        <title>Genomic Encyclopedia of Type Strains, Phase IV (KMG-V): Genome sequencing to study the core and pangenomes of soil and plant-associated prokaryotes.</title>
        <authorList>
            <person name="Whitman W."/>
        </authorList>
    </citation>
    <scope>NUCLEOTIDE SEQUENCE [LARGE SCALE GENOMIC DNA]</scope>
    <source>
        <strain evidence="3 6">C13</strain>
        <strain evidence="4 7">D1</strain>
    </source>
</reference>
<dbReference type="Pfam" id="PF14574">
    <property type="entry name" value="RACo_C_ter"/>
    <property type="match status" value="1"/>
</dbReference>
<dbReference type="Proteomes" id="UP000590564">
    <property type="component" value="Unassembled WGS sequence"/>
</dbReference>
<dbReference type="EMBL" id="CP026606">
    <property type="protein sequence ID" value="AVB75583.1"/>
    <property type="molecule type" value="Genomic_DNA"/>
</dbReference>
<dbReference type="InterPro" id="IPR036010">
    <property type="entry name" value="2Fe-2S_ferredoxin-like_sf"/>
</dbReference>
<dbReference type="Gene3D" id="3.10.20.30">
    <property type="match status" value="1"/>
</dbReference>
<evidence type="ECO:0000313" key="2">
    <source>
        <dbReference type="EMBL" id="AVB75583.1"/>
    </source>
</evidence>
<feature type="domain" description="2Fe-2S ferredoxin-type" evidence="1">
    <location>
        <begin position="2"/>
        <end position="94"/>
    </location>
</feature>
<dbReference type="Gene3D" id="3.30.420.480">
    <property type="entry name" value="Domain of unknown function (DUF4445)"/>
    <property type="match status" value="1"/>
</dbReference>
<dbReference type="AlphaFoldDB" id="A0A2L1C8F7"/>
<dbReference type="KEGG" id="mmad:MMJJ_01640"/>
<dbReference type="Pfam" id="PF00111">
    <property type="entry name" value="Fer2"/>
    <property type="match status" value="1"/>
</dbReference>
<dbReference type="PANTHER" id="PTHR42895">
    <property type="entry name" value="IRON-SULFUR CLUSTER-BINDING PROTEIN-RELATED"/>
    <property type="match status" value="1"/>
</dbReference>
<dbReference type="InterPro" id="IPR042259">
    <property type="entry name" value="Raco-like_middle_sf"/>
</dbReference>
<evidence type="ECO:0000313" key="4">
    <source>
        <dbReference type="EMBL" id="MBB6496086.1"/>
    </source>
</evidence>
<dbReference type="InterPro" id="IPR012675">
    <property type="entry name" value="Beta-grasp_dom_sf"/>
</dbReference>
<dbReference type="InterPro" id="IPR027980">
    <property type="entry name" value="RACo_C"/>
</dbReference>
<dbReference type="EMBL" id="JACDUO010000001">
    <property type="protein sequence ID" value="MBA2863908.1"/>
    <property type="molecule type" value="Genomic_DNA"/>
</dbReference>
<dbReference type="GO" id="GO:0051536">
    <property type="term" value="F:iron-sulfur cluster binding"/>
    <property type="evidence" value="ECO:0007669"/>
    <property type="project" value="InterPro"/>
</dbReference>
<name>A0A2L1C8F7_METMI</name>
<dbReference type="GeneID" id="36101258"/>
<evidence type="ECO:0000313" key="6">
    <source>
        <dbReference type="Proteomes" id="UP000567099"/>
    </source>
</evidence>
<reference evidence="5" key="1">
    <citation type="journal article" date="2018" name="Genome Announc.">
        <title>Complete Genome Sequence of the Methanococcus maripaludis Type Strain JJ (DSM 2067), a Model for Selenoprotein Synthesis in Archaea.</title>
        <authorList>
            <person name="Poehlein A."/>
            <person name="Heym D."/>
            <person name="Quitzke V."/>
            <person name="Fersch J."/>
            <person name="Daniel R."/>
            <person name="Rother M."/>
        </authorList>
    </citation>
    <scope>NUCLEOTIDE SEQUENCE [LARGE SCALE GENOMIC DNA]</scope>
    <source>
        <strain evidence="5">DSM 2067</strain>
    </source>
</reference>
<dbReference type="SUPFAM" id="SSF54292">
    <property type="entry name" value="2Fe-2S ferredoxin-like"/>
    <property type="match status" value="1"/>
</dbReference>
<dbReference type="Proteomes" id="UP000567099">
    <property type="component" value="Unassembled WGS sequence"/>
</dbReference>
<sequence length="592" mass="64525">MAILEITNDNNKFEFKEGEFIFKILQKNGIKIEVPCGGVGTCGKCKVKVVGGEISPLSSEELEYLSKDEIDQGVRLSCLTKAFGNVKIELLNTDENHKILTDGYMPNLKINPPITKKIINLSECESNKNNYEEIVKTKLNVDEISDIECLKALQKSFKTGNLTSIFLNDKLIGIEPKINEKIYGIAIDIGTTTVVASLIDILEGEEIASETMINPQKEYGSDVLSRIDFANKNENGLELLNKAIITGINKLIFDLATQNKIAVENIYEVSIAANTTMMHFLLNISAESIGKSPYLPVFLSGKNILSNDIGINISPFGRIYCLPGVSGYIGADIVAGVIVSELLKTEKNVLFIDIGTNGEIMLSKAGILSSCSCAAGPALEGMNISYGMRAADGAIECVKFNENNIELKVIGNVNPVGICGSGILDSISEIVRTGLVGKTGRLINSNGSDNEYKNLIIEKNSKKFVQISKNPEILVSQKDIRQVQLAKAAIVSGFLALLDENNLTMEEIDEVIIAGQFGKHLTVESLVGSGIIPEKLGKKIRYIGNSSKTGALICLLSKESRAEMESVSKDITYYELSTKENYEKLFIDSLNF</sequence>
<dbReference type="PROSITE" id="PS51085">
    <property type="entry name" value="2FE2S_FER_2"/>
    <property type="match status" value="1"/>
</dbReference>
<dbReference type="PANTHER" id="PTHR42895:SF1">
    <property type="entry name" value="IRON-SULFUR CLUSTER PROTEIN"/>
    <property type="match status" value="1"/>
</dbReference>
<proteinExistence type="predicted"/>
<dbReference type="InterPro" id="IPR052911">
    <property type="entry name" value="Corrinoid_activation_enz"/>
</dbReference>
<evidence type="ECO:0000259" key="1">
    <source>
        <dbReference type="PROSITE" id="PS51085"/>
    </source>
</evidence>
<evidence type="ECO:0000313" key="3">
    <source>
        <dbReference type="EMBL" id="MBA2863908.1"/>
    </source>
</evidence>
<dbReference type="InterPro" id="IPR041414">
    <property type="entry name" value="Raco-like_middle"/>
</dbReference>
<evidence type="ECO:0000313" key="5">
    <source>
        <dbReference type="Proteomes" id="UP000239462"/>
    </source>
</evidence>
<accession>A0A2L1C8F7</accession>
<protein>
    <submittedName>
        <fullName evidence="2">2Fe-2S ferredoxin-5</fullName>
    </submittedName>
</protein>
<dbReference type="RefSeq" id="WP_104837255.1">
    <property type="nucleotide sequence ID" value="NZ_CP026606.1"/>
</dbReference>
<evidence type="ECO:0000313" key="7">
    <source>
        <dbReference type="Proteomes" id="UP000590564"/>
    </source>
</evidence>
<dbReference type="Proteomes" id="UP000239462">
    <property type="component" value="Chromosome"/>
</dbReference>
<reference evidence="2" key="2">
    <citation type="submission" date="2018-02" db="EMBL/GenBank/DDBJ databases">
        <title>Complete genome sequence of the Methanococcus maripaludis type strain JJ (DSM 2067), a model for selenoprotein synthesis in Archaea.</title>
        <authorList>
            <person name="Poehlein A."/>
            <person name="Heym D."/>
            <person name="Quitzke V."/>
            <person name="Fersch J."/>
            <person name="Daniel R."/>
            <person name="Rother M."/>
        </authorList>
    </citation>
    <scope>NUCLEOTIDE SEQUENCE [LARGE SCALE GENOMIC DNA]</scope>
    <source>
        <strain evidence="2">DSM 2067</strain>
    </source>
</reference>
<organism evidence="2 5">
    <name type="scientific">Methanococcus maripaludis</name>
    <name type="common">Methanococcus deltae</name>
    <dbReference type="NCBI Taxonomy" id="39152"/>
    <lineage>
        <taxon>Archaea</taxon>
        <taxon>Methanobacteriati</taxon>
        <taxon>Methanobacteriota</taxon>
        <taxon>Methanomada group</taxon>
        <taxon>Methanococci</taxon>
        <taxon>Methanococcales</taxon>
        <taxon>Methanococcaceae</taxon>
        <taxon>Methanococcus</taxon>
    </lineage>
</organism>
<dbReference type="EMBL" id="JACHED010000001">
    <property type="protein sequence ID" value="MBB6496086.1"/>
    <property type="molecule type" value="Genomic_DNA"/>
</dbReference>
<dbReference type="Pfam" id="PF17651">
    <property type="entry name" value="Raco_middle"/>
    <property type="match status" value="1"/>
</dbReference>
<dbReference type="CDD" id="cd00207">
    <property type="entry name" value="fer2"/>
    <property type="match status" value="1"/>
</dbReference>
<gene>
    <name evidence="2" type="primary">fdx5</name>
    <name evidence="3" type="ORF">HNP94_000908</name>
    <name evidence="4" type="ORF">HNP96_000107</name>
    <name evidence="2" type="ORF">MMJJ_01640</name>
</gene>